<dbReference type="Gene3D" id="3.90.1110.10">
    <property type="entry name" value="RNA polymerase Rpb2, domain 2"/>
    <property type="match status" value="2"/>
</dbReference>
<dbReference type="Pfam" id="PF04560">
    <property type="entry name" value="RNA_pol_Rpb2_7"/>
    <property type="match status" value="1"/>
</dbReference>
<dbReference type="GO" id="GO:0032549">
    <property type="term" value="F:ribonucleoside binding"/>
    <property type="evidence" value="ECO:0007669"/>
    <property type="project" value="InterPro"/>
</dbReference>
<proteinExistence type="inferred from homology"/>
<dbReference type="GO" id="GO:0003677">
    <property type="term" value="F:DNA binding"/>
    <property type="evidence" value="ECO:0007669"/>
    <property type="project" value="UniProtKB-UniRule"/>
</dbReference>
<dbReference type="HAMAP" id="MF_01321">
    <property type="entry name" value="RNApol_bact_RpoB"/>
    <property type="match status" value="1"/>
</dbReference>
<dbReference type="Pfam" id="PF00562">
    <property type="entry name" value="RNA_pol_Rpb2_6"/>
    <property type="match status" value="1"/>
</dbReference>
<dbReference type="EMBL" id="DTHV01000142">
    <property type="protein sequence ID" value="HGW60676.1"/>
    <property type="molecule type" value="Genomic_DNA"/>
</dbReference>
<evidence type="ECO:0000259" key="11">
    <source>
        <dbReference type="Pfam" id="PF04561"/>
    </source>
</evidence>
<dbReference type="Gene3D" id="2.40.50.100">
    <property type="match status" value="2"/>
</dbReference>
<comment type="subunit">
    <text evidence="6 8">The RNAP catalytic core consists of 2 alpha, 1 beta, 1 beta' and 1 omega subunit. When a sigma factor is associated with the core the holoenzyme is formed, which can initiate transcription.</text>
</comment>
<keyword evidence="1 6" id="KW-0240">DNA-directed RNA polymerase</keyword>
<reference evidence="15" key="1">
    <citation type="journal article" date="2020" name="mSystems">
        <title>Genome- and Community-Level Interaction Insights into Carbon Utilization and Element Cycling Functions of Hydrothermarchaeota in Hydrothermal Sediment.</title>
        <authorList>
            <person name="Zhou Z."/>
            <person name="Liu Y."/>
            <person name="Xu W."/>
            <person name="Pan J."/>
            <person name="Luo Z.H."/>
            <person name="Li M."/>
        </authorList>
    </citation>
    <scope>NUCLEOTIDE SEQUENCE [LARGE SCALE GENOMIC DNA]</scope>
    <source>
        <strain evidence="15">SpSt-794</strain>
    </source>
</reference>
<evidence type="ECO:0000256" key="2">
    <source>
        <dbReference type="ARBA" id="ARBA00022679"/>
    </source>
</evidence>
<gene>
    <name evidence="6" type="primary">rpoB</name>
    <name evidence="15" type="ORF">ENV82_04530</name>
</gene>
<dbReference type="Pfam" id="PF04563">
    <property type="entry name" value="RNA_pol_Rpb2_1"/>
    <property type="match status" value="1"/>
</dbReference>
<dbReference type="InterPro" id="IPR037033">
    <property type="entry name" value="DNA-dir_RNAP_su2_hyb_sf"/>
</dbReference>
<evidence type="ECO:0000256" key="3">
    <source>
        <dbReference type="ARBA" id="ARBA00022695"/>
    </source>
</evidence>
<dbReference type="EC" id="2.7.7.6" evidence="6 8"/>
<evidence type="ECO:0000259" key="14">
    <source>
        <dbReference type="Pfam" id="PF10385"/>
    </source>
</evidence>
<dbReference type="Pfam" id="PF10385">
    <property type="entry name" value="RNA_pol_Rpb2_45"/>
    <property type="match status" value="1"/>
</dbReference>
<comment type="caution">
    <text evidence="15">The sequence shown here is derived from an EMBL/GenBank/DDBJ whole genome shotgun (WGS) entry which is preliminary data.</text>
</comment>
<dbReference type="Gene3D" id="3.90.1800.10">
    <property type="entry name" value="RNA polymerase alpha subunit dimerisation domain"/>
    <property type="match status" value="1"/>
</dbReference>
<dbReference type="InterPro" id="IPR007120">
    <property type="entry name" value="DNA-dir_RNAP_su2_dom"/>
</dbReference>
<keyword evidence="3 6" id="KW-0548">Nucleotidyltransferase</keyword>
<comment type="similarity">
    <text evidence="6 7">Belongs to the RNA polymerase beta chain family.</text>
</comment>
<dbReference type="PROSITE" id="PS01166">
    <property type="entry name" value="RNA_POL_BETA"/>
    <property type="match status" value="1"/>
</dbReference>
<evidence type="ECO:0000256" key="8">
    <source>
        <dbReference type="RuleBase" id="RU363031"/>
    </source>
</evidence>
<evidence type="ECO:0000259" key="9">
    <source>
        <dbReference type="Pfam" id="PF00562"/>
    </source>
</evidence>
<dbReference type="InterPro" id="IPR007642">
    <property type="entry name" value="RNA_pol_Rpb2_2"/>
</dbReference>
<evidence type="ECO:0000259" key="13">
    <source>
        <dbReference type="Pfam" id="PF04565"/>
    </source>
</evidence>
<feature type="domain" description="RNA polymerase Rpb2" evidence="11">
    <location>
        <begin position="272"/>
        <end position="376"/>
    </location>
</feature>
<dbReference type="PANTHER" id="PTHR20856">
    <property type="entry name" value="DNA-DIRECTED RNA POLYMERASE I SUBUNIT 2"/>
    <property type="match status" value="1"/>
</dbReference>
<dbReference type="Gene3D" id="2.40.270.10">
    <property type="entry name" value="DNA-directed RNA polymerase, subunit 2, domain 6"/>
    <property type="match status" value="2"/>
</dbReference>
<evidence type="ECO:0000256" key="5">
    <source>
        <dbReference type="ARBA" id="ARBA00048552"/>
    </source>
</evidence>
<evidence type="ECO:0000259" key="12">
    <source>
        <dbReference type="Pfam" id="PF04563"/>
    </source>
</evidence>
<dbReference type="InterPro" id="IPR015712">
    <property type="entry name" value="DNA-dir_RNA_pol_su2"/>
</dbReference>
<comment type="function">
    <text evidence="6 8">DNA-dependent RNA polymerase catalyzes the transcription of DNA into RNA using the four ribonucleoside triphosphates as substrates.</text>
</comment>
<evidence type="ECO:0000256" key="6">
    <source>
        <dbReference type="HAMAP-Rule" id="MF_01321"/>
    </source>
</evidence>
<dbReference type="GO" id="GO:0000428">
    <property type="term" value="C:DNA-directed RNA polymerase complex"/>
    <property type="evidence" value="ECO:0007669"/>
    <property type="project" value="UniProtKB-KW"/>
</dbReference>
<sequence length="1398" mass="157484">MDKILDARKTKLSVPLPNLLNVQIASYEKFLNVGIGEILSKIFPIDTKNIRVEYVSYTVGMPIRTPEDCVRVGATYEVPVKVKVRLIYKNTGEIKESEAYIADVPKMLPDGTFIINGKKRVVVQQLIRSPGVYFQTEKDIESGFTNYIVTIIPDRGNWMEMEVGKDNVMYIRLKKGMKKLPVTVVLKAIGFKDNDEILSHFYQTMSVDVLSTSPFSYDVALGKKLIEDVKDPEGKVVLKKGTLLTEESFEHLREENIPRCTLKVEGYDYWVEQTLKKDKTGNSDEAKIEIYKIFHPKERVTIDAAEELVHNILMDPKRNEYFPVSRYKINKKFKKESSDHILTKDDFVSIIAHLIKVREKIEKEDDIDSLANRRVKTVGELISEEFEKGALKVQRSAKETIAIKRPEEITVSSIFSNKAITGQLRQFFGVSQLSQFMEETNPLASLTHKRRLTSLGAGGLHRKRAGVEVRDVHSSHYGRICPIETPEGQNIGLINSPTIFANVNEYGFITTPYRKVEEGKVTDEIVYLTADEEEKYIIAQANTPVDEFGNIIPDTVVARKRTESGEILPQIVHRDAVQLMDVSPQQIISPSASLIPFLEHDDANRALMGCNMQRQAVPLLSPELPRVLTGYEAKIAIDDLDLPQSEYDGIVSYVDGNEIHIVPNNAESIEASVYREAADLKQSLLSRIKQKEIVLFDIKPEIDEYYKLVGEKITPQMVDKLVSHGIEQISILDLDKIQKFSIVNCFEKERNDTLIGLVARETVLNKKGKPLIEEGQKISDTKLNRLYGQSGLKEIKVEEEGKVVTKPVFNLTLTALGKNIIGKSLFATLTNTKKTLKFEPQISEELLRELYDKGITDLLVFSPQEVESLNLGKINDDILDKVVAMDYTNDKGEIIIKEGELITLDKLHRLAEGGINKVKIKNEVVYRLRKFERTNQDTCRNERPIVRKGDIVKKGQPLADGYATKNGEVALGINVLIAYLSWYGYNYQDAVVISRKLVSDDRFTSVHIKEYTVEVHETEQGPEELTPDIRDVRREALRFLDERGIVKVGSKVKPGDVLVGKVTPYPEEEESNEAKIWRSLWSNRNSNLKNSSFVVPPGEGGVVIDVQVFSREEGYELTKNALKLIKIFVAKKRKIIVGDKLAGRHGNKGVVSKIVEEQDLPYLEDGTTIDVIVSPLGVPSRMNIGQILEANLGIAARHLNVRVVTPSFIGASESDVRQLLEKAHLDKSGQMTVYDGRTGKPFEYKVTVGEAYFLKLNHLAEDKIHARAVGKYTLITQQPVGGKAQFGGQRLGEMEVWALEAYGAANLLHEMLTIKSDDLEGRKRAYEAISKGITIFETGIPESFNVLQRTLRGLAIDLKVLPEKKEEHKERVPFLPKITTKINLVKTTKEGLDEGSSN</sequence>
<dbReference type="InterPro" id="IPR007645">
    <property type="entry name" value="RNA_pol_Rpb2_3"/>
</dbReference>
<feature type="domain" description="DNA-directed RNA polymerase subunit 2 hybrid-binding" evidence="9">
    <location>
        <begin position="924"/>
        <end position="1285"/>
    </location>
</feature>
<feature type="domain" description="DNA-directed RNA polymerase beta subunit external 1" evidence="14">
    <location>
        <begin position="513"/>
        <end position="583"/>
    </location>
</feature>
<keyword evidence="2 6" id="KW-0808">Transferase</keyword>
<feature type="domain" description="RNA polymerase Rpb2" evidence="13">
    <location>
        <begin position="435"/>
        <end position="503"/>
    </location>
</feature>
<dbReference type="Pfam" id="PF04561">
    <property type="entry name" value="RNA_pol_Rpb2_2"/>
    <property type="match status" value="2"/>
</dbReference>
<dbReference type="Gene3D" id="3.90.1100.10">
    <property type="match status" value="2"/>
</dbReference>
<feature type="domain" description="RNA polymerase beta subunit protrusion" evidence="12">
    <location>
        <begin position="19"/>
        <end position="421"/>
    </location>
</feature>
<comment type="catalytic activity">
    <reaction evidence="5 6 8">
        <text>RNA(n) + a ribonucleoside 5'-triphosphate = RNA(n+1) + diphosphate</text>
        <dbReference type="Rhea" id="RHEA:21248"/>
        <dbReference type="Rhea" id="RHEA-COMP:14527"/>
        <dbReference type="Rhea" id="RHEA-COMP:17342"/>
        <dbReference type="ChEBI" id="CHEBI:33019"/>
        <dbReference type="ChEBI" id="CHEBI:61557"/>
        <dbReference type="ChEBI" id="CHEBI:140395"/>
        <dbReference type="EC" id="2.7.7.6"/>
    </reaction>
</comment>
<dbReference type="InterPro" id="IPR010243">
    <property type="entry name" value="RNA_pol_bsu_bac"/>
</dbReference>
<accession>A0A7C4XT74</accession>
<dbReference type="InterPro" id="IPR037034">
    <property type="entry name" value="RNA_pol_Rpb2_2_sf"/>
</dbReference>
<evidence type="ECO:0000256" key="7">
    <source>
        <dbReference type="RuleBase" id="RU000434"/>
    </source>
</evidence>
<dbReference type="InterPro" id="IPR007641">
    <property type="entry name" value="RNA_pol_Rpb2_7"/>
</dbReference>
<feature type="domain" description="RNA polymerase Rpb2" evidence="11">
    <location>
        <begin position="128"/>
        <end position="201"/>
    </location>
</feature>
<dbReference type="GO" id="GO:0006351">
    <property type="term" value="P:DNA-templated transcription"/>
    <property type="evidence" value="ECO:0007669"/>
    <property type="project" value="UniProtKB-UniRule"/>
</dbReference>
<feature type="domain" description="RNA polymerase Rpb2" evidence="10">
    <location>
        <begin position="1287"/>
        <end position="1361"/>
    </location>
</feature>
<keyword evidence="4 6" id="KW-0804">Transcription</keyword>
<dbReference type="SUPFAM" id="SSF64484">
    <property type="entry name" value="beta and beta-prime subunits of DNA dependent RNA-polymerase"/>
    <property type="match status" value="1"/>
</dbReference>
<dbReference type="CDD" id="cd00653">
    <property type="entry name" value="RNA_pol_B_RPB2"/>
    <property type="match status" value="1"/>
</dbReference>
<evidence type="ECO:0000259" key="10">
    <source>
        <dbReference type="Pfam" id="PF04560"/>
    </source>
</evidence>
<dbReference type="InterPro" id="IPR014724">
    <property type="entry name" value="RNA_pol_RPB2_OB-fold"/>
</dbReference>
<evidence type="ECO:0000256" key="4">
    <source>
        <dbReference type="ARBA" id="ARBA00023163"/>
    </source>
</evidence>
<dbReference type="GO" id="GO:0003899">
    <property type="term" value="F:DNA-directed RNA polymerase activity"/>
    <property type="evidence" value="ECO:0007669"/>
    <property type="project" value="UniProtKB-UniRule"/>
</dbReference>
<dbReference type="InterPro" id="IPR019462">
    <property type="entry name" value="DNA-dir_RNA_pol_bsu_external_1"/>
</dbReference>
<name>A0A7C4XT74_9BACT</name>
<dbReference type="Gene3D" id="2.40.50.150">
    <property type="match status" value="1"/>
</dbReference>
<dbReference type="Gene3D" id="2.30.150.10">
    <property type="entry name" value="DNA-directed RNA polymerase, beta subunit, external 1 domain"/>
    <property type="match status" value="1"/>
</dbReference>
<evidence type="ECO:0000313" key="15">
    <source>
        <dbReference type="EMBL" id="HGW60676.1"/>
    </source>
</evidence>
<dbReference type="Pfam" id="PF04565">
    <property type="entry name" value="RNA_pol_Rpb2_3"/>
    <property type="match status" value="1"/>
</dbReference>
<dbReference type="InterPro" id="IPR042107">
    <property type="entry name" value="DNA-dir_RNA_pol_bsu_ext_1_sf"/>
</dbReference>
<dbReference type="InterPro" id="IPR007644">
    <property type="entry name" value="RNA_pol_bsu_protrusion"/>
</dbReference>
<evidence type="ECO:0000256" key="1">
    <source>
        <dbReference type="ARBA" id="ARBA00022478"/>
    </source>
</evidence>
<dbReference type="InterPro" id="IPR007121">
    <property type="entry name" value="RNA_pol_bsu_CS"/>
</dbReference>
<organism evidence="15">
    <name type="scientific">Caldisericum exile</name>
    <dbReference type="NCBI Taxonomy" id="693075"/>
    <lineage>
        <taxon>Bacteria</taxon>
        <taxon>Pseudomonadati</taxon>
        <taxon>Caldisericota/Cryosericota group</taxon>
        <taxon>Caldisericota</taxon>
        <taxon>Caldisericia</taxon>
        <taxon>Caldisericales</taxon>
        <taxon>Caldisericaceae</taxon>
        <taxon>Caldisericum</taxon>
    </lineage>
</organism>
<protein>
    <recommendedName>
        <fullName evidence="6 8">DNA-directed RNA polymerase subunit beta</fullName>
        <shortName evidence="6">RNAP subunit beta</shortName>
        <ecNumber evidence="6 8">2.7.7.6</ecNumber>
    </recommendedName>
    <alternativeName>
        <fullName evidence="6">RNA polymerase subunit beta</fullName>
    </alternativeName>
    <alternativeName>
        <fullName evidence="6">Transcriptase subunit beta</fullName>
    </alternativeName>
</protein>